<accession>A0A939D5S2</accession>
<organism evidence="1 2">
    <name type="scientific">Clostridium aminobutyricum</name>
    <dbReference type="NCBI Taxonomy" id="33953"/>
    <lineage>
        <taxon>Bacteria</taxon>
        <taxon>Bacillati</taxon>
        <taxon>Bacillota</taxon>
        <taxon>Clostridia</taxon>
        <taxon>Eubacteriales</taxon>
        <taxon>Clostridiaceae</taxon>
        <taxon>Clostridium</taxon>
    </lineage>
</organism>
<sequence>METSVPQKLEVYINAELEKAALYRELAKIAPSETARKILLEFANDGQFHLDEFKRIYRSMTGNSYNPEVQPVYLTKPYQDILGKLVLDESGDFRKYEEQYLDTSQNSPLKNAYYRAKTDSNVHALRLLYLLSE</sequence>
<dbReference type="Gene3D" id="1.20.1260.10">
    <property type="match status" value="1"/>
</dbReference>
<proteinExistence type="predicted"/>
<dbReference type="InterPro" id="IPR009078">
    <property type="entry name" value="Ferritin-like_SF"/>
</dbReference>
<dbReference type="InterPro" id="IPR012347">
    <property type="entry name" value="Ferritin-like"/>
</dbReference>
<dbReference type="Proteomes" id="UP000664545">
    <property type="component" value="Unassembled WGS sequence"/>
</dbReference>
<protein>
    <recommendedName>
        <fullName evidence="3">Rubrerythrin diiron-binding domain-containing protein</fullName>
    </recommendedName>
</protein>
<evidence type="ECO:0008006" key="3">
    <source>
        <dbReference type="Google" id="ProtNLM"/>
    </source>
</evidence>
<dbReference type="AlphaFoldDB" id="A0A939D5S2"/>
<comment type="caution">
    <text evidence="1">The sequence shown here is derived from an EMBL/GenBank/DDBJ whole genome shotgun (WGS) entry which is preliminary data.</text>
</comment>
<reference evidence="1" key="1">
    <citation type="submission" date="2021-02" db="EMBL/GenBank/DDBJ databases">
        <title>Abyssanaerobacter marinus gen.nov., sp., nov, anaerobic bacterium isolated from the Onnuri vent field of Indian Ocean and suggestion of Mogibacteriaceae fam. nov., and proposal of reclassification of ambiguous this family's genus member.</title>
        <authorList>
            <person name="Kim Y.J."/>
            <person name="Yang J.-A."/>
        </authorList>
    </citation>
    <scope>NUCLEOTIDE SEQUENCE</scope>
    <source>
        <strain evidence="1">DSM 2634</strain>
    </source>
</reference>
<evidence type="ECO:0000313" key="1">
    <source>
        <dbReference type="EMBL" id="MBN7771864.1"/>
    </source>
</evidence>
<keyword evidence="2" id="KW-1185">Reference proteome</keyword>
<evidence type="ECO:0000313" key="2">
    <source>
        <dbReference type="Proteomes" id="UP000664545"/>
    </source>
</evidence>
<dbReference type="EMBL" id="JAFJZZ010000001">
    <property type="protein sequence ID" value="MBN7771864.1"/>
    <property type="molecule type" value="Genomic_DNA"/>
</dbReference>
<gene>
    <name evidence="1" type="ORF">JYB65_00625</name>
</gene>
<dbReference type="RefSeq" id="WP_206580653.1">
    <property type="nucleotide sequence ID" value="NZ_JAFJZZ010000001.1"/>
</dbReference>
<name>A0A939D5S2_CLOAM</name>
<dbReference type="SUPFAM" id="SSF47240">
    <property type="entry name" value="Ferritin-like"/>
    <property type="match status" value="1"/>
</dbReference>